<proteinExistence type="inferred from homology"/>
<keyword evidence="4" id="KW-0121">Carboxypeptidase</keyword>
<gene>
    <name evidence="4" type="primary">dacB</name>
    <name evidence="4" type="ORF">GM921_08995</name>
</gene>
<feature type="signal peptide" evidence="3">
    <location>
        <begin position="1"/>
        <end position="22"/>
    </location>
</feature>
<dbReference type="PANTHER" id="PTHR30023:SF0">
    <property type="entry name" value="PENICILLIN-SENSITIVE CARBOXYPEPTIDASE A"/>
    <property type="match status" value="1"/>
</dbReference>
<keyword evidence="4" id="KW-0645">Protease</keyword>
<dbReference type="EC" id="3.4.16.4" evidence="4"/>
<evidence type="ECO:0000256" key="2">
    <source>
        <dbReference type="ARBA" id="ARBA00022801"/>
    </source>
</evidence>
<accession>A0A923IVY0</accession>
<dbReference type="SUPFAM" id="SSF56601">
    <property type="entry name" value="beta-lactamase/transpeptidase-like"/>
    <property type="match status" value="1"/>
</dbReference>
<comment type="similarity">
    <text evidence="1">Belongs to the peptidase S13 family.</text>
</comment>
<dbReference type="Gene3D" id="3.50.80.20">
    <property type="entry name" value="D-Ala-D-Ala carboxypeptidase C, peptidase S13"/>
    <property type="match status" value="1"/>
</dbReference>
<reference evidence="4" key="1">
    <citation type="submission" date="2019-11" db="EMBL/GenBank/DDBJ databases">
        <title>Description of Pedobacter sp. LMG 31464T.</title>
        <authorList>
            <person name="Carlier A."/>
            <person name="Qi S."/>
            <person name="Vandamme P."/>
        </authorList>
    </citation>
    <scope>NUCLEOTIDE SEQUENCE</scope>
    <source>
        <strain evidence="4">LMG 31464</strain>
    </source>
</reference>
<evidence type="ECO:0000313" key="4">
    <source>
        <dbReference type="EMBL" id="MBB2145619.1"/>
    </source>
</evidence>
<keyword evidence="3" id="KW-0732">Signal</keyword>
<dbReference type="NCBIfam" id="TIGR00666">
    <property type="entry name" value="PBP4"/>
    <property type="match status" value="1"/>
</dbReference>
<dbReference type="Pfam" id="PF02113">
    <property type="entry name" value="Peptidase_S13"/>
    <property type="match status" value="1"/>
</dbReference>
<organism evidence="4 5">
    <name type="scientific">Pedobacter planticolens</name>
    <dbReference type="NCBI Taxonomy" id="2679964"/>
    <lineage>
        <taxon>Bacteria</taxon>
        <taxon>Pseudomonadati</taxon>
        <taxon>Bacteroidota</taxon>
        <taxon>Sphingobacteriia</taxon>
        <taxon>Sphingobacteriales</taxon>
        <taxon>Sphingobacteriaceae</taxon>
        <taxon>Pedobacter</taxon>
    </lineage>
</organism>
<dbReference type="AlphaFoldDB" id="A0A923IVY0"/>
<dbReference type="RefSeq" id="WP_182922319.1">
    <property type="nucleotide sequence ID" value="NZ_WNXD01000002.1"/>
</dbReference>
<keyword evidence="2 4" id="KW-0378">Hydrolase</keyword>
<feature type="chain" id="PRO_5037507302" evidence="3">
    <location>
        <begin position="23"/>
        <end position="472"/>
    </location>
</feature>
<name>A0A923IVY0_9SPHI</name>
<dbReference type="GO" id="GO:0000270">
    <property type="term" value="P:peptidoglycan metabolic process"/>
    <property type="evidence" value="ECO:0007669"/>
    <property type="project" value="TreeGrafter"/>
</dbReference>
<dbReference type="GO" id="GO:0006508">
    <property type="term" value="P:proteolysis"/>
    <property type="evidence" value="ECO:0007669"/>
    <property type="project" value="InterPro"/>
</dbReference>
<evidence type="ECO:0000313" key="5">
    <source>
        <dbReference type="Proteomes" id="UP000601055"/>
    </source>
</evidence>
<dbReference type="Proteomes" id="UP000601055">
    <property type="component" value="Unassembled WGS sequence"/>
</dbReference>
<dbReference type="PRINTS" id="PR00922">
    <property type="entry name" value="DADACBPTASE3"/>
</dbReference>
<dbReference type="InterPro" id="IPR000667">
    <property type="entry name" value="Peptidase_S13"/>
</dbReference>
<sequence length="472" mass="51230">MLSTKSLKLQLLFIFCSLSSFAQFPIAKLEQAYQNLVDDSQAKYAITSLCVLDAQTGKVIFAKNENIGLATASTLKTITSATAFSVLGKDFKYQTTLAYSGKIKPDGTLQGDLIIIGSGDPTLGSWRYEQTKENVVLNSWLSAIKSAGIKKIEGSIIGDDSLFGTQSMPEGWIWQDMGNYYGAGSSALAWRENQFDIHLKPGGSTDAEVSIQKIVPAMPYLKVINELKTGSSGSGDNAYGFLPPYSNLAYLRGTWGMGISKAGISLALPDPAYDAAYRLQDTLSRLNISSTKEATTARRLNLEGKALPTITQKLATTSSPDLSEIVYWFNKKSINLYGEQLLKTIAWKQGKTPSTRNGASAVINFWSAKGIDKNALNILDGSGLSPGTRVTTLAMASVLFQAQKEDWFAAYYKSFPENNGMILKSGSINDVSAYAGYYTDKNGNKYIAVININNYNGSGISKKLFKVLDALK</sequence>
<dbReference type="EMBL" id="WNXD01000002">
    <property type="protein sequence ID" value="MBB2145619.1"/>
    <property type="molecule type" value="Genomic_DNA"/>
</dbReference>
<evidence type="ECO:0000256" key="1">
    <source>
        <dbReference type="ARBA" id="ARBA00006096"/>
    </source>
</evidence>
<protein>
    <submittedName>
        <fullName evidence="4">D-alanyl-D-alanine carboxypeptidase/D-alanyl-D-alanine-endopeptidase</fullName>
        <ecNumber evidence="4">3.4.16.4</ecNumber>
    </submittedName>
</protein>
<dbReference type="InterPro" id="IPR012338">
    <property type="entry name" value="Beta-lactam/transpept-like"/>
</dbReference>
<dbReference type="PANTHER" id="PTHR30023">
    <property type="entry name" value="D-ALANYL-D-ALANINE CARBOXYPEPTIDASE"/>
    <property type="match status" value="1"/>
</dbReference>
<comment type="caution">
    <text evidence="4">The sequence shown here is derived from an EMBL/GenBank/DDBJ whole genome shotgun (WGS) entry which is preliminary data.</text>
</comment>
<dbReference type="Gene3D" id="3.40.710.10">
    <property type="entry name" value="DD-peptidase/beta-lactamase superfamily"/>
    <property type="match status" value="1"/>
</dbReference>
<evidence type="ECO:0000256" key="3">
    <source>
        <dbReference type="SAM" id="SignalP"/>
    </source>
</evidence>
<dbReference type="GO" id="GO:0009002">
    <property type="term" value="F:serine-type D-Ala-D-Ala carboxypeptidase activity"/>
    <property type="evidence" value="ECO:0007669"/>
    <property type="project" value="UniProtKB-EC"/>
</dbReference>
<keyword evidence="5" id="KW-1185">Reference proteome</keyword>